<proteinExistence type="predicted"/>
<reference evidence="3" key="1">
    <citation type="submission" date="2021-02" db="EMBL/GenBank/DDBJ databases">
        <authorList>
            <person name="Dougan E. K."/>
            <person name="Rhodes N."/>
            <person name="Thang M."/>
            <person name="Chan C."/>
        </authorList>
    </citation>
    <scope>NUCLEOTIDE SEQUENCE</scope>
</reference>
<evidence type="ECO:0000256" key="1">
    <source>
        <dbReference type="SAM" id="MobiDB-lite"/>
    </source>
</evidence>
<gene>
    <name evidence="3" type="primary">PSR1</name>
    <name evidence="3" type="ORF">SNAT2548_LOCUS16457</name>
</gene>
<dbReference type="OrthoDB" id="277011at2759"/>
<dbReference type="SUPFAM" id="SSF56784">
    <property type="entry name" value="HAD-like"/>
    <property type="match status" value="1"/>
</dbReference>
<dbReference type="EMBL" id="CAJNDS010002081">
    <property type="protein sequence ID" value="CAE7313546.1"/>
    <property type="molecule type" value="Genomic_DNA"/>
</dbReference>
<keyword evidence="4" id="KW-1185">Reference proteome</keyword>
<dbReference type="GO" id="GO:0016791">
    <property type="term" value="F:phosphatase activity"/>
    <property type="evidence" value="ECO:0007669"/>
    <property type="project" value="InterPro"/>
</dbReference>
<dbReference type="AlphaFoldDB" id="A0A812NTE1"/>
<name>A0A812NTE1_9DINO</name>
<dbReference type="InterPro" id="IPR036412">
    <property type="entry name" value="HAD-like_sf"/>
</dbReference>
<dbReference type="InterPro" id="IPR011948">
    <property type="entry name" value="Dullard_phosphatase"/>
</dbReference>
<dbReference type="PROSITE" id="PS50969">
    <property type="entry name" value="FCP1"/>
    <property type="match status" value="1"/>
</dbReference>
<dbReference type="Gene3D" id="3.40.50.1000">
    <property type="entry name" value="HAD superfamily/HAD-like"/>
    <property type="match status" value="1"/>
</dbReference>
<feature type="domain" description="FCP1 homology" evidence="2">
    <location>
        <begin position="86"/>
        <end position="243"/>
    </location>
</feature>
<protein>
    <submittedName>
        <fullName evidence="3">PSR1 protein</fullName>
    </submittedName>
</protein>
<evidence type="ECO:0000259" key="2">
    <source>
        <dbReference type="PROSITE" id="PS50969"/>
    </source>
</evidence>
<dbReference type="CDD" id="cd07521">
    <property type="entry name" value="HAD_FCP1-like"/>
    <property type="match status" value="1"/>
</dbReference>
<feature type="region of interest" description="Disordered" evidence="1">
    <location>
        <begin position="55"/>
        <end position="75"/>
    </location>
</feature>
<dbReference type="PANTHER" id="PTHR12210">
    <property type="entry name" value="DULLARD PROTEIN PHOSPHATASE"/>
    <property type="match status" value="1"/>
</dbReference>
<dbReference type="Pfam" id="PF03031">
    <property type="entry name" value="NIF"/>
    <property type="match status" value="1"/>
</dbReference>
<accession>A0A812NTE1</accession>
<comment type="caution">
    <text evidence="3">The sequence shown here is derived from an EMBL/GenBank/DDBJ whole genome shotgun (WGS) entry which is preliminary data.</text>
</comment>
<dbReference type="InterPro" id="IPR023214">
    <property type="entry name" value="HAD_sf"/>
</dbReference>
<dbReference type="InterPro" id="IPR004274">
    <property type="entry name" value="FCP1_dom"/>
</dbReference>
<dbReference type="NCBIfam" id="TIGR02251">
    <property type="entry name" value="HIF-SF_euk"/>
    <property type="match status" value="1"/>
</dbReference>
<dbReference type="Proteomes" id="UP000604046">
    <property type="component" value="Unassembled WGS sequence"/>
</dbReference>
<dbReference type="SMART" id="SM00577">
    <property type="entry name" value="CPDc"/>
    <property type="match status" value="1"/>
</dbReference>
<evidence type="ECO:0000313" key="4">
    <source>
        <dbReference type="Proteomes" id="UP000604046"/>
    </source>
</evidence>
<dbReference type="InterPro" id="IPR050365">
    <property type="entry name" value="TIM50"/>
</dbReference>
<dbReference type="FunFam" id="3.40.50.1000:FF:000093">
    <property type="entry name" value="NLI interacting factor-like phosphatase family protein"/>
    <property type="match status" value="1"/>
</dbReference>
<evidence type="ECO:0000313" key="3">
    <source>
        <dbReference type="EMBL" id="CAE7313546.1"/>
    </source>
</evidence>
<organism evidence="3 4">
    <name type="scientific">Symbiodinium natans</name>
    <dbReference type="NCBI Taxonomy" id="878477"/>
    <lineage>
        <taxon>Eukaryota</taxon>
        <taxon>Sar</taxon>
        <taxon>Alveolata</taxon>
        <taxon>Dinophyceae</taxon>
        <taxon>Suessiales</taxon>
        <taxon>Symbiodiniaceae</taxon>
        <taxon>Symbiodinium</taxon>
    </lineage>
</organism>
<sequence>MAEAGPACSESFAWTARCKSIADFRSAAFTAPWEAGQANSAALAKMAKLVTQADETPAPAWVPPQPSRQRPLPQSRLPLLPPQEPNFRGKKTLVLDLDETLVHSSFTPVTCDLVLSVFLGTEEHKVYVRKRPGVDEFLKAVAKLYEVAIFTASTSLYANALLDVLDQRGWIQHRLFREACTRYKEGYVKDLSLLGRNLNDVIIVDNMPVCYALQPENAIPIRTWKHDPEDTELMDLLPILLSLAHVEEIPRMLKEILAYEASEDDADEAGAG</sequence>